<evidence type="ECO:0000256" key="1">
    <source>
        <dbReference type="SAM" id="MobiDB-lite"/>
    </source>
</evidence>
<reference evidence="2" key="1">
    <citation type="submission" date="2021-01" db="EMBL/GenBank/DDBJ databases">
        <authorList>
            <person name="Corre E."/>
            <person name="Pelletier E."/>
            <person name="Niang G."/>
            <person name="Scheremetjew M."/>
            <person name="Finn R."/>
            <person name="Kale V."/>
            <person name="Holt S."/>
            <person name="Cochrane G."/>
            <person name="Meng A."/>
            <person name="Brown T."/>
            <person name="Cohen L."/>
        </authorList>
    </citation>
    <scope>NUCLEOTIDE SEQUENCE</scope>
    <source>
        <strain evidence="2">CCMP1510</strain>
    </source>
</reference>
<feature type="region of interest" description="Disordered" evidence="1">
    <location>
        <begin position="60"/>
        <end position="89"/>
    </location>
</feature>
<dbReference type="AlphaFoldDB" id="A0A7S3NIF2"/>
<proteinExistence type="predicted"/>
<name>A0A7S3NIF2_9STRA</name>
<accession>A0A7S3NIF2</accession>
<dbReference type="EMBL" id="HBIJ01000525">
    <property type="protein sequence ID" value="CAE0359675.1"/>
    <property type="molecule type" value="Transcribed_RNA"/>
</dbReference>
<protein>
    <submittedName>
        <fullName evidence="2">Uncharacterized protein</fullName>
    </submittedName>
</protein>
<gene>
    <name evidence="2" type="ORF">ALAG00032_LOCUS404</name>
</gene>
<organism evidence="2">
    <name type="scientific">Aureoumbra lagunensis</name>
    <dbReference type="NCBI Taxonomy" id="44058"/>
    <lineage>
        <taxon>Eukaryota</taxon>
        <taxon>Sar</taxon>
        <taxon>Stramenopiles</taxon>
        <taxon>Ochrophyta</taxon>
        <taxon>Pelagophyceae</taxon>
        <taxon>Pelagomonadales</taxon>
        <taxon>Aureoumbra</taxon>
    </lineage>
</organism>
<sequence>MKKASGQDVRNESSRYISAYETRRDDRFKIQAEEESEANKQYAKLLEFSRYRREELGLRRISDEKQTKKRQSAPRAFGTNDHGRGMLPDEELEGYKRIDEEGMVNVCLTKRESSEPKACIYFCDRFRRYKFFCQEPGLQLLDALVKINNKLLEVNAKMFSIDPRQAAQERAEGYALYEEKPNLRRRGSEIGTWSDHEYGLPGFQWMYLRLKSFQRFCESWALLERCKIAHIFDSFLTNFSRLGVISLGGGPGYELLAFDWFLRFCRVGNTVAWLQHEEATALTQQQCIQDIRFASLDLQPSWERYLSILGYDFAQFDIHHPDALDQILNIYSDDRPLICFLSNILCYCTDESTADLFQKLLTCGRVHAIIANERGAVQGMVAMLQHRGIVVAKLLDQQNAGRDDRQLLFLPPGASPDLPNIPLPDDFSPIFPNQPYEEKKLVGKNQTKN</sequence>
<evidence type="ECO:0000313" key="2">
    <source>
        <dbReference type="EMBL" id="CAE0359675.1"/>
    </source>
</evidence>